<protein>
    <recommendedName>
        <fullName evidence="2">Peroxisomal membrane protein PEX16</fullName>
    </recommendedName>
</protein>
<gene>
    <name evidence="4" type="ORF">BOTBODRAFT_156651</name>
</gene>
<comment type="similarity">
    <text evidence="1 2">Belongs to the peroxin-16 family.</text>
</comment>
<keyword evidence="5" id="KW-1185">Reference proteome</keyword>
<dbReference type="Proteomes" id="UP000027195">
    <property type="component" value="Unassembled WGS sequence"/>
</dbReference>
<dbReference type="GO" id="GO:0007031">
    <property type="term" value="P:peroxisome organization"/>
    <property type="evidence" value="ECO:0007669"/>
    <property type="project" value="UniProtKB-KW"/>
</dbReference>
<accession>A0A067MLT7</accession>
<dbReference type="GO" id="GO:0005778">
    <property type="term" value="C:peroxisomal membrane"/>
    <property type="evidence" value="ECO:0007669"/>
    <property type="project" value="UniProtKB-SubCell"/>
</dbReference>
<dbReference type="PANTHER" id="PTHR13299">
    <property type="entry name" value="PEROXISOMAL MEMBRANE PROTEIN PEX16"/>
    <property type="match status" value="1"/>
</dbReference>
<dbReference type="STRING" id="930990.A0A067MLT7"/>
<evidence type="ECO:0000313" key="5">
    <source>
        <dbReference type="Proteomes" id="UP000027195"/>
    </source>
</evidence>
<comment type="subcellular location">
    <subcellularLocation>
        <location evidence="2">Peroxisome membrane</location>
    </subcellularLocation>
</comment>
<evidence type="ECO:0000313" key="4">
    <source>
        <dbReference type="EMBL" id="KDQ16718.1"/>
    </source>
</evidence>
<dbReference type="AlphaFoldDB" id="A0A067MLT7"/>
<keyword evidence="2" id="KW-0962">Peroxisome biogenesis</keyword>
<dbReference type="FunCoup" id="A0A067MLT7">
    <property type="interactions" value="20"/>
</dbReference>
<keyword evidence="2" id="KW-0576">Peroxisome</keyword>
<evidence type="ECO:0000256" key="1">
    <source>
        <dbReference type="ARBA" id="ARBA00009505"/>
    </source>
</evidence>
<dbReference type="EMBL" id="KL198026">
    <property type="protein sequence ID" value="KDQ16718.1"/>
    <property type="molecule type" value="Genomic_DNA"/>
</dbReference>
<name>A0A067MLT7_BOTB1</name>
<feature type="region of interest" description="Disordered" evidence="3">
    <location>
        <begin position="152"/>
        <end position="207"/>
    </location>
</feature>
<dbReference type="Pfam" id="PF08610">
    <property type="entry name" value="Pex16"/>
    <property type="match status" value="1"/>
</dbReference>
<dbReference type="PANTHER" id="PTHR13299:SF0">
    <property type="entry name" value="PEROXISOMAL MEMBRANE PROTEIN PEX16"/>
    <property type="match status" value="1"/>
</dbReference>
<evidence type="ECO:0000256" key="3">
    <source>
        <dbReference type="SAM" id="MobiDB-lite"/>
    </source>
</evidence>
<sequence>MSIAAYESFLINNASTINTIESTLRSVTWFLPGRFKDAELASESLSASLNLITLYHDTLLARRLADPKYKPLVPPTIHTRYTRAYVERSGLYRWISRALEVIKYVELVSEMTLRRKTSSGNVWKGIVALESVKAALRLFLLRLTRRPLLSPPIPERDFEPSQEASPTPKPTPIALPPQNSDSVPAHLRNNHIPHPFTPPDSAPASPVSTVVPVDEYLRTKALTTTDIRSSINPTSLLRSLSSSRDWVAEVLYILRPLIYVLALARTKLNPASRISSAAPLAVSLAIDLFSRAIRRVPHPSAGLERAEYARRDRDLLWYFLRGDIWESYTKPKLSAIARKAESGMILGLVGAFVKDWIPLIDEYYYYTAS</sequence>
<dbReference type="InParanoid" id="A0A067MLT7"/>
<organism evidence="4 5">
    <name type="scientific">Botryobasidium botryosum (strain FD-172 SS1)</name>
    <dbReference type="NCBI Taxonomy" id="930990"/>
    <lineage>
        <taxon>Eukaryota</taxon>
        <taxon>Fungi</taxon>
        <taxon>Dikarya</taxon>
        <taxon>Basidiomycota</taxon>
        <taxon>Agaricomycotina</taxon>
        <taxon>Agaricomycetes</taxon>
        <taxon>Cantharellales</taxon>
        <taxon>Botryobasidiaceae</taxon>
        <taxon>Botryobasidium</taxon>
    </lineage>
</organism>
<evidence type="ECO:0000256" key="2">
    <source>
        <dbReference type="RuleBase" id="RU365003"/>
    </source>
</evidence>
<dbReference type="OrthoDB" id="2021143at2759"/>
<dbReference type="InterPro" id="IPR013919">
    <property type="entry name" value="Pex16"/>
</dbReference>
<reference evidence="5" key="1">
    <citation type="journal article" date="2014" name="Proc. Natl. Acad. Sci. U.S.A.">
        <title>Extensive sampling of basidiomycete genomes demonstrates inadequacy of the white-rot/brown-rot paradigm for wood decay fungi.</title>
        <authorList>
            <person name="Riley R."/>
            <person name="Salamov A.A."/>
            <person name="Brown D.W."/>
            <person name="Nagy L.G."/>
            <person name="Floudas D."/>
            <person name="Held B.W."/>
            <person name="Levasseur A."/>
            <person name="Lombard V."/>
            <person name="Morin E."/>
            <person name="Otillar R."/>
            <person name="Lindquist E.A."/>
            <person name="Sun H."/>
            <person name="LaButti K.M."/>
            <person name="Schmutz J."/>
            <person name="Jabbour D."/>
            <person name="Luo H."/>
            <person name="Baker S.E."/>
            <person name="Pisabarro A.G."/>
            <person name="Walton J.D."/>
            <person name="Blanchette R.A."/>
            <person name="Henrissat B."/>
            <person name="Martin F."/>
            <person name="Cullen D."/>
            <person name="Hibbett D.S."/>
            <person name="Grigoriev I.V."/>
        </authorList>
    </citation>
    <scope>NUCLEOTIDE SEQUENCE [LARGE SCALE GENOMIC DNA]</scope>
    <source>
        <strain evidence="5">FD-172 SS1</strain>
    </source>
</reference>
<proteinExistence type="inferred from homology"/>
<dbReference type="HOGENOM" id="CLU_036533_2_0_1"/>